<sequence length="487" mass="54578">MTAVQYGHGWHGNFPVFNVDFDHPAVKVTEVSEAQMRKLGPNVGPAFKASVKRHLTFPKFSLDSLRVCYKYLVFFCWFMLLPVASSVVVAIRRNTTSVVPVTPIQLPPMDDWFQVPNTGNIFIEKRAFEPTFIVRHAFRLTGISVIDEALFYPAVAILVTGLIALWTLWAACIYYSKHSGVTFPLKENPNGLVTVSETASAPTKGPEIAESMLIVTCGIRGDHVPMMFYARVAATLGIPVHVWNAHLATHEELAALKRGDFTPWLPSWLTLLTSTIQGYKFAFVPHVPVYENAENYYLGGTRKWVVPTVYGDDWLSKFVTWVSTTFKPHWNIGALSDNNLPRSADGVNPVVRKSNYGTGKVGWLSGSADEANIPLAIRSNYERITNSDHMEEFRHYDTIYMHGGKGTVDTALACGVANVVILDQSMDRVYHTMPTPDDVRDHSILPFIGMLYVRGFKIEGKSAWYKAAAVTTYYYQQWEKLIRVAAV</sequence>
<keyword evidence="1" id="KW-0812">Transmembrane</keyword>
<protein>
    <recommendedName>
        <fullName evidence="3">Glycosyltransferase</fullName>
    </recommendedName>
</protein>
<reference evidence="2" key="1">
    <citation type="submission" date="2012-07" db="EMBL/GenBank/DDBJ databases">
        <authorList>
            <person name="Cheng M."/>
            <person name="McBeath J."/>
        </authorList>
    </citation>
    <scope>NUCLEOTIDE SEQUENCE</scope>
    <source>
        <strain evidence="2">1</strain>
    </source>
</reference>
<accession>J9V547</accession>
<keyword evidence="1" id="KW-1133">Transmembrane helix</keyword>
<proteinExistence type="predicted"/>
<organism evidence="2">
    <name type="scientific">Trichoderma hypovirus</name>
    <dbReference type="NCBI Taxonomy" id="1231972"/>
    <lineage>
        <taxon>Viruses</taxon>
        <taxon>Riboviria</taxon>
        <taxon>Orthornavirae</taxon>
        <taxon>Pisuviricota</taxon>
        <taxon>Duplopiviricetes</taxon>
        <taxon>Durnavirales</taxon>
        <taxon>Hypoviridae</taxon>
        <taxon>Hypovirus</taxon>
    </lineage>
</organism>
<feature type="transmembrane region" description="Helical" evidence="1">
    <location>
        <begin position="71"/>
        <end position="91"/>
    </location>
</feature>
<keyword evidence="1" id="KW-0472">Membrane</keyword>
<name>J9V547_9VIRU</name>
<feature type="transmembrane region" description="Helical" evidence="1">
    <location>
        <begin position="150"/>
        <end position="176"/>
    </location>
</feature>
<dbReference type="EMBL" id="JX291539">
    <property type="protein sequence ID" value="AFR77082.1"/>
    <property type="molecule type" value="Genomic_RNA"/>
</dbReference>
<evidence type="ECO:0000256" key="1">
    <source>
        <dbReference type="SAM" id="Phobius"/>
    </source>
</evidence>
<evidence type="ECO:0000313" key="2">
    <source>
        <dbReference type="EMBL" id="AFR77082.1"/>
    </source>
</evidence>
<evidence type="ECO:0008006" key="3">
    <source>
        <dbReference type="Google" id="ProtNLM"/>
    </source>
</evidence>
<feature type="non-terminal residue" evidence="2">
    <location>
        <position position="487"/>
    </location>
</feature>